<evidence type="ECO:0000256" key="6">
    <source>
        <dbReference type="ARBA" id="ARBA00022989"/>
    </source>
</evidence>
<proteinExistence type="predicted"/>
<organism evidence="10">
    <name type="scientific">hydrothermal vent metagenome</name>
    <dbReference type="NCBI Taxonomy" id="652676"/>
    <lineage>
        <taxon>unclassified sequences</taxon>
        <taxon>metagenomes</taxon>
        <taxon>ecological metagenomes</taxon>
    </lineage>
</organism>
<dbReference type="GO" id="GO:0030395">
    <property type="term" value="F:lactose binding"/>
    <property type="evidence" value="ECO:0007669"/>
    <property type="project" value="TreeGrafter"/>
</dbReference>
<dbReference type="InterPro" id="IPR036259">
    <property type="entry name" value="MFS_trans_sf"/>
</dbReference>
<dbReference type="InterPro" id="IPR026032">
    <property type="entry name" value="HcaT-like"/>
</dbReference>
<reference evidence="10" key="1">
    <citation type="submission" date="2015-10" db="EMBL/GenBank/DDBJ databases">
        <authorList>
            <person name="Gilbert D.G."/>
        </authorList>
    </citation>
    <scope>NUCLEOTIDE SEQUENCE</scope>
</reference>
<dbReference type="PANTHER" id="PTHR23522:SF10">
    <property type="entry name" value="3-PHENYLPROPIONIC ACID TRANSPORTER-RELATED"/>
    <property type="match status" value="1"/>
</dbReference>
<evidence type="ECO:0000256" key="1">
    <source>
        <dbReference type="ARBA" id="ARBA00004429"/>
    </source>
</evidence>
<feature type="domain" description="Major facilitator superfamily (MFS) profile" evidence="9">
    <location>
        <begin position="205"/>
        <end position="391"/>
    </location>
</feature>
<evidence type="ECO:0000259" key="9">
    <source>
        <dbReference type="PROSITE" id="PS50850"/>
    </source>
</evidence>
<feature type="transmembrane region" description="Helical" evidence="8">
    <location>
        <begin position="161"/>
        <end position="181"/>
    </location>
</feature>
<keyword evidence="6 8" id="KW-1133">Transmembrane helix</keyword>
<feature type="transmembrane region" description="Helical" evidence="8">
    <location>
        <begin position="12"/>
        <end position="33"/>
    </location>
</feature>
<evidence type="ECO:0000256" key="7">
    <source>
        <dbReference type="ARBA" id="ARBA00023136"/>
    </source>
</evidence>
<feature type="transmembrane region" description="Helical" evidence="8">
    <location>
        <begin position="242"/>
        <end position="259"/>
    </location>
</feature>
<dbReference type="NCBIfam" id="NF037955">
    <property type="entry name" value="mfs"/>
    <property type="match status" value="1"/>
</dbReference>
<dbReference type="PROSITE" id="PS50850">
    <property type="entry name" value="MFS"/>
    <property type="match status" value="1"/>
</dbReference>
<feature type="transmembrane region" description="Helical" evidence="8">
    <location>
        <begin position="136"/>
        <end position="155"/>
    </location>
</feature>
<protein>
    <submittedName>
        <fullName evidence="10">Nucleoside:H+ symporter:Major facilitator superfamily</fullName>
    </submittedName>
</protein>
<dbReference type="Pfam" id="PF12832">
    <property type="entry name" value="MFS_1_like"/>
    <property type="match status" value="1"/>
</dbReference>
<sequence>MTMNSTAAPTTRLSLFYGLYFALLGCIAPYWGLYLTELSFTPQEIGSLMALFGTVRILAPNLWAYWGRNISAPLRMVRVAGLLTLFCFGGIFLVDSFIGVACIMVLYGFFWAAMLPQYETITMQALGNKLDEYSRIRAWGSIGFIAAVMLLGRLFDDVTIKALPIFMLLLMAAIVVNSWLLKSATVRHKATLAAGNMLSFLRQRKVIAFILVTILLQIAHGPYYTFFSIFLEENGYSNSQIGLLWSIGVCAEVVLFWQFGRMMKLLTWQQWFLVSLAMTGVRWCLVAWAVNNVWVLVAGQTLHAFSFAVMHAVSMRYIQMFFPASMQARGQALYSSVGFGLGGAIGAMLSGLLWQPLGGTGVFMLAALVASVALFIAWWGLRDSQHECNTR</sequence>
<name>A0A170PM46_9ZZZZ</name>
<accession>A0A170PM46</accession>
<dbReference type="EMBL" id="CZQC01000064">
    <property type="protein sequence ID" value="CUS42256.1"/>
    <property type="molecule type" value="Genomic_DNA"/>
</dbReference>
<gene>
    <name evidence="10" type="ORF">MGWOODY_Tha597</name>
</gene>
<keyword evidence="3" id="KW-1003">Cell membrane</keyword>
<feature type="transmembrane region" description="Helical" evidence="8">
    <location>
        <begin position="45"/>
        <end position="64"/>
    </location>
</feature>
<feature type="transmembrane region" description="Helical" evidence="8">
    <location>
        <begin position="294"/>
        <end position="313"/>
    </location>
</feature>
<dbReference type="GO" id="GO:0015528">
    <property type="term" value="F:lactose:proton symporter activity"/>
    <property type="evidence" value="ECO:0007669"/>
    <property type="project" value="TreeGrafter"/>
</dbReference>
<feature type="transmembrane region" description="Helical" evidence="8">
    <location>
        <begin position="360"/>
        <end position="381"/>
    </location>
</feature>
<keyword evidence="2" id="KW-0813">Transport</keyword>
<feature type="transmembrane region" description="Helical" evidence="8">
    <location>
        <begin position="98"/>
        <end position="115"/>
    </location>
</feature>
<dbReference type="AlphaFoldDB" id="A0A170PM46"/>
<keyword evidence="7 8" id="KW-0472">Membrane</keyword>
<dbReference type="PIRSF" id="PIRSF004925">
    <property type="entry name" value="HcaT"/>
    <property type="match status" value="1"/>
</dbReference>
<feature type="transmembrane region" description="Helical" evidence="8">
    <location>
        <begin position="76"/>
        <end position="92"/>
    </location>
</feature>
<evidence type="ECO:0000256" key="8">
    <source>
        <dbReference type="SAM" id="Phobius"/>
    </source>
</evidence>
<feature type="transmembrane region" description="Helical" evidence="8">
    <location>
        <begin position="333"/>
        <end position="354"/>
    </location>
</feature>
<keyword evidence="5 8" id="KW-0812">Transmembrane</keyword>
<evidence type="ECO:0000256" key="4">
    <source>
        <dbReference type="ARBA" id="ARBA00022519"/>
    </source>
</evidence>
<dbReference type="Gene3D" id="1.20.1250.20">
    <property type="entry name" value="MFS general substrate transporter like domains"/>
    <property type="match status" value="2"/>
</dbReference>
<evidence type="ECO:0000256" key="5">
    <source>
        <dbReference type="ARBA" id="ARBA00022692"/>
    </source>
</evidence>
<dbReference type="GO" id="GO:0005886">
    <property type="term" value="C:plasma membrane"/>
    <property type="evidence" value="ECO:0007669"/>
    <property type="project" value="UniProtKB-SubCell"/>
</dbReference>
<comment type="subcellular location">
    <subcellularLocation>
        <location evidence="1">Cell inner membrane</location>
        <topology evidence="1">Multi-pass membrane protein</topology>
    </subcellularLocation>
</comment>
<keyword evidence="4" id="KW-0997">Cell inner membrane</keyword>
<feature type="transmembrane region" description="Helical" evidence="8">
    <location>
        <begin position="206"/>
        <end position="230"/>
    </location>
</feature>
<evidence type="ECO:0000256" key="2">
    <source>
        <dbReference type="ARBA" id="ARBA00022448"/>
    </source>
</evidence>
<dbReference type="InterPro" id="IPR024989">
    <property type="entry name" value="MFS_assoc_dom"/>
</dbReference>
<evidence type="ECO:0000313" key="10">
    <source>
        <dbReference type="EMBL" id="CUS42256.1"/>
    </source>
</evidence>
<dbReference type="PANTHER" id="PTHR23522">
    <property type="entry name" value="BLL5896 PROTEIN"/>
    <property type="match status" value="1"/>
</dbReference>
<feature type="transmembrane region" description="Helical" evidence="8">
    <location>
        <begin position="271"/>
        <end position="288"/>
    </location>
</feature>
<evidence type="ECO:0000256" key="3">
    <source>
        <dbReference type="ARBA" id="ARBA00022475"/>
    </source>
</evidence>
<dbReference type="InterPro" id="IPR020846">
    <property type="entry name" value="MFS_dom"/>
</dbReference>
<dbReference type="SUPFAM" id="SSF103473">
    <property type="entry name" value="MFS general substrate transporter"/>
    <property type="match status" value="1"/>
</dbReference>